<protein>
    <submittedName>
        <fullName evidence="2">Uncharacterized protein</fullName>
    </submittedName>
</protein>
<keyword evidence="1" id="KW-0812">Transmembrane</keyword>
<reference evidence="2 3" key="1">
    <citation type="submission" date="2019-05" db="EMBL/GenBank/DDBJ databases">
        <title>Another draft genome of Portunus trituberculatus and its Hox gene families provides insights of decapod evolution.</title>
        <authorList>
            <person name="Jeong J.-H."/>
            <person name="Song I."/>
            <person name="Kim S."/>
            <person name="Choi T."/>
            <person name="Kim D."/>
            <person name="Ryu S."/>
            <person name="Kim W."/>
        </authorList>
    </citation>
    <scope>NUCLEOTIDE SEQUENCE [LARGE SCALE GENOMIC DNA]</scope>
    <source>
        <tissue evidence="2">Muscle</tissue>
    </source>
</reference>
<feature type="transmembrane region" description="Helical" evidence="1">
    <location>
        <begin position="20"/>
        <end position="37"/>
    </location>
</feature>
<sequence>MQNWKGRNDEPSAVFVSERGGALVTGWGAAIGHLILASGRRAGNHPRAATRD</sequence>
<dbReference type="Proteomes" id="UP000324222">
    <property type="component" value="Unassembled WGS sequence"/>
</dbReference>
<dbReference type="EMBL" id="VSRR010089452">
    <property type="protein sequence ID" value="MPC91915.1"/>
    <property type="molecule type" value="Genomic_DNA"/>
</dbReference>
<proteinExistence type="predicted"/>
<organism evidence="2 3">
    <name type="scientific">Portunus trituberculatus</name>
    <name type="common">Swimming crab</name>
    <name type="synonym">Neptunus trituberculatus</name>
    <dbReference type="NCBI Taxonomy" id="210409"/>
    <lineage>
        <taxon>Eukaryota</taxon>
        <taxon>Metazoa</taxon>
        <taxon>Ecdysozoa</taxon>
        <taxon>Arthropoda</taxon>
        <taxon>Crustacea</taxon>
        <taxon>Multicrustacea</taxon>
        <taxon>Malacostraca</taxon>
        <taxon>Eumalacostraca</taxon>
        <taxon>Eucarida</taxon>
        <taxon>Decapoda</taxon>
        <taxon>Pleocyemata</taxon>
        <taxon>Brachyura</taxon>
        <taxon>Eubrachyura</taxon>
        <taxon>Portunoidea</taxon>
        <taxon>Portunidae</taxon>
        <taxon>Portuninae</taxon>
        <taxon>Portunus</taxon>
    </lineage>
</organism>
<evidence type="ECO:0000256" key="1">
    <source>
        <dbReference type="SAM" id="Phobius"/>
    </source>
</evidence>
<keyword evidence="1" id="KW-0472">Membrane</keyword>
<keyword evidence="1" id="KW-1133">Transmembrane helix</keyword>
<dbReference type="AlphaFoldDB" id="A0A5B7JB62"/>
<gene>
    <name evidence="2" type="ORF">E2C01_086978</name>
</gene>
<evidence type="ECO:0000313" key="3">
    <source>
        <dbReference type="Proteomes" id="UP000324222"/>
    </source>
</evidence>
<name>A0A5B7JB62_PORTR</name>
<keyword evidence="3" id="KW-1185">Reference proteome</keyword>
<accession>A0A5B7JB62</accession>
<comment type="caution">
    <text evidence="2">The sequence shown here is derived from an EMBL/GenBank/DDBJ whole genome shotgun (WGS) entry which is preliminary data.</text>
</comment>
<evidence type="ECO:0000313" key="2">
    <source>
        <dbReference type="EMBL" id="MPC91915.1"/>
    </source>
</evidence>